<organism evidence="1">
    <name type="scientific">Phytophthora nicotianae</name>
    <name type="common">Potato buckeye rot agent</name>
    <name type="synonym">Phytophthora parasitica</name>
    <dbReference type="NCBI Taxonomy" id="4792"/>
    <lineage>
        <taxon>Eukaryota</taxon>
        <taxon>Sar</taxon>
        <taxon>Stramenopiles</taxon>
        <taxon>Oomycota</taxon>
        <taxon>Peronosporomycetes</taxon>
        <taxon>Peronosporales</taxon>
        <taxon>Peronosporaceae</taxon>
        <taxon>Phytophthora</taxon>
    </lineage>
</organism>
<name>W2KEV6_PHYNI</name>
<reference evidence="1" key="1">
    <citation type="submission" date="2013-11" db="EMBL/GenBank/DDBJ databases">
        <title>The Genome Sequence of Phytophthora parasitica CHvinca01.</title>
        <authorList>
            <consortium name="The Broad Institute Genomics Platform"/>
            <person name="Russ C."/>
            <person name="Tyler B."/>
            <person name="Panabieres F."/>
            <person name="Shan W."/>
            <person name="Tripathy S."/>
            <person name="Grunwald N."/>
            <person name="Machado M."/>
            <person name="Johnson C.S."/>
            <person name="Arredondo F."/>
            <person name="Hong C."/>
            <person name="Coffey M."/>
            <person name="Young S.K."/>
            <person name="Zeng Q."/>
            <person name="Gargeya S."/>
            <person name="Fitzgerald M."/>
            <person name="Abouelleil A."/>
            <person name="Alvarado L."/>
            <person name="Chapman S.B."/>
            <person name="Gainer-Dewar J."/>
            <person name="Goldberg J."/>
            <person name="Griggs A."/>
            <person name="Gujja S."/>
            <person name="Hansen M."/>
            <person name="Howarth C."/>
            <person name="Imamovic A."/>
            <person name="Ireland A."/>
            <person name="Larimer J."/>
            <person name="McCowan C."/>
            <person name="Murphy C."/>
            <person name="Pearson M."/>
            <person name="Poon T.W."/>
            <person name="Priest M."/>
            <person name="Roberts A."/>
            <person name="Saif S."/>
            <person name="Shea T."/>
            <person name="Sykes S."/>
            <person name="Wortman J."/>
            <person name="Nusbaum C."/>
            <person name="Birren B."/>
        </authorList>
    </citation>
    <scope>NUCLEOTIDE SEQUENCE [LARGE SCALE GENOMIC DNA]</scope>
    <source>
        <strain evidence="1">CHvinca01</strain>
    </source>
</reference>
<dbReference type="AlphaFoldDB" id="W2KEV6"/>
<accession>W2KEV6</accession>
<dbReference type="EMBL" id="KI681971">
    <property type="protein sequence ID" value="ETL83786.1"/>
    <property type="molecule type" value="Genomic_DNA"/>
</dbReference>
<sequence>MNVPQNEYLWNSAHHLVVWTRHTKSPSSPSQPVQLTLTNTNDYKHASTTLKILTCSKELDPRAQSIYDLPLVPSQAMISKLLMRRKELQSLQVSQLATKSRHKVCHPKLNQVLASWVSWWEENGVTAMSEAI</sequence>
<protein>
    <submittedName>
        <fullName evidence="1">Uncharacterized protein</fullName>
    </submittedName>
</protein>
<gene>
    <name evidence="1" type="ORF">L917_16325</name>
</gene>
<dbReference type="OrthoDB" id="117248at2759"/>
<evidence type="ECO:0000313" key="1">
    <source>
        <dbReference type="EMBL" id="ETL83786.1"/>
    </source>
</evidence>
<dbReference type="Proteomes" id="UP000054423">
    <property type="component" value="Unassembled WGS sequence"/>
</dbReference>
<proteinExistence type="predicted"/>